<keyword evidence="2" id="KW-1185">Reference proteome</keyword>
<organism evidence="1 2">
    <name type="scientific">Brevirhabdus pacifica</name>
    <dbReference type="NCBI Taxonomy" id="1267768"/>
    <lineage>
        <taxon>Bacteria</taxon>
        <taxon>Pseudomonadati</taxon>
        <taxon>Pseudomonadota</taxon>
        <taxon>Alphaproteobacteria</taxon>
        <taxon>Rhodobacterales</taxon>
        <taxon>Paracoccaceae</taxon>
        <taxon>Brevirhabdus</taxon>
    </lineage>
</organism>
<dbReference type="EMBL" id="CP019124">
    <property type="protein sequence ID" value="APX90286.1"/>
    <property type="molecule type" value="Genomic_DNA"/>
</dbReference>
<dbReference type="STRING" id="1267768.BV394_11585"/>
<evidence type="ECO:0000313" key="1">
    <source>
        <dbReference type="EMBL" id="APX90286.1"/>
    </source>
</evidence>
<sequence length="126" mass="13155">MTRETTLLWLLPGLALVTAARLLLRVAASPEGRGQPALPSPFGDAVAALAGWFALFGMSFAAFFQLGLIAAVLVALAGWLLPRALPAGAALVPYLYLKLPLALGAMIVACLLLFGVILVFEGVFYG</sequence>
<reference evidence="1 2" key="1">
    <citation type="submission" date="2017-01" db="EMBL/GenBank/DDBJ databases">
        <title>Genomic analysis of Xuhuaishuia manganoxidans DY6-4.</title>
        <authorList>
            <person name="Wang X."/>
        </authorList>
    </citation>
    <scope>NUCLEOTIDE SEQUENCE [LARGE SCALE GENOMIC DNA]</scope>
    <source>
        <strain evidence="1 2">DY6-4</strain>
    </source>
</reference>
<accession>A0A1U7DJX6</accession>
<name>A0A1U7DJX6_9RHOB</name>
<accession>A0A2M9D4T4</accession>
<dbReference type="AlphaFoldDB" id="A0A1U7DJX6"/>
<protein>
    <submittedName>
        <fullName evidence="1">Uncharacterized protein</fullName>
    </submittedName>
</protein>
<dbReference type="Proteomes" id="UP000187266">
    <property type="component" value="Chromosome"/>
</dbReference>
<proteinExistence type="predicted"/>
<evidence type="ECO:0000313" key="2">
    <source>
        <dbReference type="Proteomes" id="UP000187266"/>
    </source>
</evidence>
<gene>
    <name evidence="1" type="ORF">BV394_11585</name>
</gene>
<dbReference type="RefSeq" id="WP_076980304.1">
    <property type="nucleotide sequence ID" value="NZ_CP019124.1"/>
</dbReference>